<protein>
    <submittedName>
        <fullName evidence="3">Uncharacterized protein</fullName>
    </submittedName>
</protein>
<dbReference type="EMBL" id="HBFX01012889">
    <property type="protein sequence ID" value="CAD8953140.1"/>
    <property type="molecule type" value="Transcribed_RNA"/>
</dbReference>
<dbReference type="AlphaFoldDB" id="A0A7S1GUP2"/>
<accession>A0A7S1GUP2</accession>
<proteinExistence type="predicted"/>
<organism evidence="3">
    <name type="scientific">Hemiselmis andersenii</name>
    <name type="common">Cryptophyte alga</name>
    <dbReference type="NCBI Taxonomy" id="464988"/>
    <lineage>
        <taxon>Eukaryota</taxon>
        <taxon>Cryptophyceae</taxon>
        <taxon>Cryptomonadales</taxon>
        <taxon>Hemiselmidaceae</taxon>
        <taxon>Hemiselmis</taxon>
    </lineage>
</organism>
<name>A0A7S1GUP2_HEMAN</name>
<sequence length="369" mass="42910">METWDEEEEEEDQQAATHESVNQSVSLVGALGVSRPLDKTMRIRVNEHRSQLLYSDTDFYPRGHKERAMTSIEQQGAERRAELYRRKLLGEEKLVGQHVRPRVGLEVLYSFDAVDNFQRPSNENKGVIMSVDDDLAMCSVRWKDGEEEYCCTGYKDRYFLRVQNQTKQRKMSDARAWAMDAILSPRFTAGERAMWRMKSNFRDHRPQQTRRREGKKIHREVSVQVRALARQWEKERLKEEENEVERRKVEKLMKLQSAAQANSKARKEEKQFREDLEIARRAGERDRLNQLGKRAEGSKEALARQMLRDQVAEGKAVSLSEAQHVEVETLMSGFKFPKLALQTFDEGLPTWMLRPTAPRITAALQGGGR</sequence>
<feature type="compositionally biased region" description="Acidic residues" evidence="2">
    <location>
        <begin position="1"/>
        <end position="13"/>
    </location>
</feature>
<feature type="region of interest" description="Disordered" evidence="2">
    <location>
        <begin position="1"/>
        <end position="22"/>
    </location>
</feature>
<reference evidence="3" key="1">
    <citation type="submission" date="2021-01" db="EMBL/GenBank/DDBJ databases">
        <authorList>
            <person name="Corre E."/>
            <person name="Pelletier E."/>
            <person name="Niang G."/>
            <person name="Scheremetjew M."/>
            <person name="Finn R."/>
            <person name="Kale V."/>
            <person name="Holt S."/>
            <person name="Cochrane G."/>
            <person name="Meng A."/>
            <person name="Brown T."/>
            <person name="Cohen L."/>
        </authorList>
    </citation>
    <scope>NUCLEOTIDE SEQUENCE</scope>
    <source>
        <strain evidence="3">CCMP644</strain>
    </source>
</reference>
<keyword evidence="1" id="KW-0175">Coiled coil</keyword>
<evidence type="ECO:0000313" key="3">
    <source>
        <dbReference type="EMBL" id="CAD8953140.1"/>
    </source>
</evidence>
<evidence type="ECO:0000256" key="1">
    <source>
        <dbReference type="SAM" id="Coils"/>
    </source>
</evidence>
<evidence type="ECO:0000256" key="2">
    <source>
        <dbReference type="SAM" id="MobiDB-lite"/>
    </source>
</evidence>
<feature type="coiled-coil region" evidence="1">
    <location>
        <begin position="234"/>
        <end position="282"/>
    </location>
</feature>
<gene>
    <name evidence="3" type="ORF">HAND00432_LOCUS7677</name>
</gene>